<feature type="region of interest" description="Disordered" evidence="1">
    <location>
        <begin position="371"/>
        <end position="398"/>
    </location>
</feature>
<feature type="compositionally biased region" description="Polar residues" evidence="1">
    <location>
        <begin position="436"/>
        <end position="452"/>
    </location>
</feature>
<dbReference type="EMBL" id="LNZH02000168">
    <property type="protein sequence ID" value="OCB88842.1"/>
    <property type="molecule type" value="Genomic_DNA"/>
</dbReference>
<dbReference type="Pfam" id="PF00400">
    <property type="entry name" value="WD40"/>
    <property type="match status" value="2"/>
</dbReference>
<evidence type="ECO:0000313" key="2">
    <source>
        <dbReference type="EMBL" id="OCB88842.1"/>
    </source>
</evidence>
<evidence type="ECO:0000313" key="3">
    <source>
        <dbReference type="Proteomes" id="UP000757232"/>
    </source>
</evidence>
<dbReference type="SUPFAM" id="SSF50978">
    <property type="entry name" value="WD40 repeat-like"/>
    <property type="match status" value="1"/>
</dbReference>
<dbReference type="SMART" id="SM00320">
    <property type="entry name" value="WD40"/>
    <property type="match status" value="5"/>
</dbReference>
<dbReference type="Proteomes" id="UP000757232">
    <property type="component" value="Unassembled WGS sequence"/>
</dbReference>
<feature type="compositionally biased region" description="Low complexity" evidence="1">
    <location>
        <begin position="372"/>
        <end position="384"/>
    </location>
</feature>
<comment type="caution">
    <text evidence="2">The sequence shown here is derived from an EMBL/GenBank/DDBJ whole genome shotgun (WGS) entry which is preliminary data.</text>
</comment>
<dbReference type="PANTHER" id="PTHR13211">
    <property type="entry name" value="TELOMERASE CAJAL BODY PROTEIN 1"/>
    <property type="match status" value="1"/>
</dbReference>
<name>A0A9Q5HZD7_SANBA</name>
<proteinExistence type="predicted"/>
<dbReference type="InterPro" id="IPR036322">
    <property type="entry name" value="WD40_repeat_dom_sf"/>
</dbReference>
<protein>
    <submittedName>
        <fullName evidence="2">WD40 repeat-like protein</fullName>
    </submittedName>
</protein>
<dbReference type="InterPro" id="IPR001680">
    <property type="entry name" value="WD40_rpt"/>
</dbReference>
<dbReference type="AlphaFoldDB" id="A0A9Q5HZD7"/>
<dbReference type="OrthoDB" id="239865at2759"/>
<sequence>MYQIRQNTVVEIVNDHFQLFPPTTTPATILISQAFKLFSSLVYISMDEPPLAWHPPAISLSSPPIAVAQGRPRESEEYPENFFRCAKWCPDGGCALDVDLVFRQPSPIVDFAWYPGATASNPSSYCFLASVRECPVKLLDASNGRLRASYKLVDHRERQIAPHCLAFNCMATHLYCGYEDAIEVFDFQQPGEGTKLPTTPSKKSRDGMKGIVSSISFCSDYSGLYAASSLASAIALFSEQTGADPVAYLDGMAAPVTQVKFDPMRPHILYAAQRRSNEILCWDVREPLEVLRSFARKSAGTNQKLLFDIDPAGRWLATGDQDGYISMFDLHTENSEPTIKFKAHDDSIGSLAFNPVDATLLSVSGSRHFDDSSVISHSGGSESSDSSDSESEWDEDDEGGYMRNYIRRRRQPIRPLVVDSSVKIWKFSPGEDVRQTDTGMQNQTMSENSGTG</sequence>
<feature type="region of interest" description="Disordered" evidence="1">
    <location>
        <begin position="428"/>
        <end position="452"/>
    </location>
</feature>
<accession>A0A9Q5HZD7</accession>
<dbReference type="InterPro" id="IPR051150">
    <property type="entry name" value="SWT21/TCAB1_mRNA_Telomere"/>
</dbReference>
<keyword evidence="3" id="KW-1185">Reference proteome</keyword>
<dbReference type="Gene3D" id="2.130.10.10">
    <property type="entry name" value="YVTN repeat-like/Quinoprotein amine dehydrogenase"/>
    <property type="match status" value="2"/>
</dbReference>
<organism evidence="2 3">
    <name type="scientific">Sanghuangporus baumii</name>
    <name type="common">Phellinus baumii</name>
    <dbReference type="NCBI Taxonomy" id="108892"/>
    <lineage>
        <taxon>Eukaryota</taxon>
        <taxon>Fungi</taxon>
        <taxon>Dikarya</taxon>
        <taxon>Basidiomycota</taxon>
        <taxon>Agaricomycotina</taxon>
        <taxon>Agaricomycetes</taxon>
        <taxon>Hymenochaetales</taxon>
        <taxon>Hymenochaetaceae</taxon>
        <taxon>Sanghuangporus</taxon>
    </lineage>
</organism>
<evidence type="ECO:0000256" key="1">
    <source>
        <dbReference type="SAM" id="MobiDB-lite"/>
    </source>
</evidence>
<reference evidence="2" key="1">
    <citation type="submission" date="2016-06" db="EMBL/GenBank/DDBJ databases">
        <title>Draft Genome sequence of the fungus Inonotus baumii.</title>
        <authorList>
            <person name="Zhu H."/>
            <person name="Lin W."/>
        </authorList>
    </citation>
    <scope>NUCLEOTIDE SEQUENCE</scope>
    <source>
        <strain evidence="2">821</strain>
    </source>
</reference>
<feature type="compositionally biased region" description="Acidic residues" evidence="1">
    <location>
        <begin position="385"/>
        <end position="398"/>
    </location>
</feature>
<dbReference type="PANTHER" id="PTHR13211:SF0">
    <property type="entry name" value="TELOMERASE CAJAL BODY PROTEIN 1"/>
    <property type="match status" value="1"/>
</dbReference>
<gene>
    <name evidence="2" type="ORF">A7U60_g3937</name>
</gene>
<dbReference type="InterPro" id="IPR015943">
    <property type="entry name" value="WD40/YVTN_repeat-like_dom_sf"/>
</dbReference>